<evidence type="ECO:0000256" key="4">
    <source>
        <dbReference type="PROSITE-ProRule" id="PRU01248"/>
    </source>
</evidence>
<dbReference type="KEGG" id="scib:HUG20_09305"/>
<evidence type="ECO:0000256" key="3">
    <source>
        <dbReference type="ARBA" id="ARBA00023172"/>
    </source>
</evidence>
<feature type="domain" description="Core-binding (CB)" evidence="5">
    <location>
        <begin position="17"/>
        <end position="100"/>
    </location>
</feature>
<dbReference type="Proteomes" id="UP000595349">
    <property type="component" value="Chromosome"/>
</dbReference>
<accession>A0A7T6ZAS4</accession>
<dbReference type="Pfam" id="PF02899">
    <property type="entry name" value="Phage_int_SAM_1"/>
    <property type="match status" value="1"/>
</dbReference>
<proteinExistence type="inferred from homology"/>
<evidence type="ECO:0000256" key="2">
    <source>
        <dbReference type="ARBA" id="ARBA00023125"/>
    </source>
</evidence>
<dbReference type="GO" id="GO:0015074">
    <property type="term" value="P:DNA integration"/>
    <property type="evidence" value="ECO:0007669"/>
    <property type="project" value="InterPro"/>
</dbReference>
<dbReference type="InterPro" id="IPR004107">
    <property type="entry name" value="Integrase_SAM-like_N"/>
</dbReference>
<keyword evidence="2 4" id="KW-0238">DNA-binding</keyword>
<dbReference type="GO" id="GO:0006310">
    <property type="term" value="P:DNA recombination"/>
    <property type="evidence" value="ECO:0007669"/>
    <property type="project" value="UniProtKB-KW"/>
</dbReference>
<dbReference type="GO" id="GO:0003677">
    <property type="term" value="F:DNA binding"/>
    <property type="evidence" value="ECO:0007669"/>
    <property type="project" value="UniProtKB-UniRule"/>
</dbReference>
<keyword evidence="7" id="KW-1185">Reference proteome</keyword>
<dbReference type="Gene3D" id="1.10.443.10">
    <property type="entry name" value="Intergrase catalytic core"/>
    <property type="match status" value="1"/>
</dbReference>
<gene>
    <name evidence="6" type="ORF">HUG20_09305</name>
</gene>
<dbReference type="EMBL" id="CP054706">
    <property type="protein sequence ID" value="QQK80064.1"/>
    <property type="molecule type" value="Genomic_DNA"/>
</dbReference>
<dbReference type="PANTHER" id="PTHR30349:SF41">
    <property type="entry name" value="INTEGRASE_RECOMBINASE PROTEIN MJ0367-RELATED"/>
    <property type="match status" value="1"/>
</dbReference>
<dbReference type="InterPro" id="IPR044068">
    <property type="entry name" value="CB"/>
</dbReference>
<evidence type="ECO:0000313" key="7">
    <source>
        <dbReference type="Proteomes" id="UP000595349"/>
    </source>
</evidence>
<sequence length="225" mass="25654">MMMHQQAPIEEIITDQSTLIEALEVMKEYKFWSDSTLEGYQSDAQCFENFLCDRGLDPTLQNGRLDYVQKWIKEQKDGGVSASTMKRRTTALSSLFSFYRDLGIVGKNPFKVITLPVGQAGHHSPILTLDQLREVYQYAEGLQKEGHPAAMTIKALIFTGLRNEALSSLTVKSIHVDKKWLKYERAYINSKNKVQIIPLPPKLLSELQAHIHMHHLQADDLLLLD</sequence>
<dbReference type="SUPFAM" id="SSF56349">
    <property type="entry name" value="DNA breaking-rejoining enzymes"/>
    <property type="match status" value="1"/>
</dbReference>
<dbReference type="InterPro" id="IPR013762">
    <property type="entry name" value="Integrase-like_cat_sf"/>
</dbReference>
<dbReference type="AlphaFoldDB" id="A0A7T6ZAS4"/>
<comment type="similarity">
    <text evidence="1">Belongs to the 'phage' integrase family.</text>
</comment>
<dbReference type="PROSITE" id="PS51900">
    <property type="entry name" value="CB"/>
    <property type="match status" value="1"/>
</dbReference>
<dbReference type="PANTHER" id="PTHR30349">
    <property type="entry name" value="PHAGE INTEGRASE-RELATED"/>
    <property type="match status" value="1"/>
</dbReference>
<dbReference type="InterPro" id="IPR050090">
    <property type="entry name" value="Tyrosine_recombinase_XerCD"/>
</dbReference>
<evidence type="ECO:0000256" key="1">
    <source>
        <dbReference type="ARBA" id="ARBA00008857"/>
    </source>
</evidence>
<dbReference type="InterPro" id="IPR011010">
    <property type="entry name" value="DNA_brk_join_enz"/>
</dbReference>
<name>A0A7T6ZAS4_9BACI</name>
<evidence type="ECO:0000259" key="5">
    <source>
        <dbReference type="PROSITE" id="PS51900"/>
    </source>
</evidence>
<keyword evidence="3" id="KW-0233">DNA recombination</keyword>
<dbReference type="Gene3D" id="1.10.150.130">
    <property type="match status" value="1"/>
</dbReference>
<dbReference type="InterPro" id="IPR010998">
    <property type="entry name" value="Integrase_recombinase_N"/>
</dbReference>
<organism evidence="6 7">
    <name type="scientific">Salicibibacter cibi</name>
    <dbReference type="NCBI Taxonomy" id="2743001"/>
    <lineage>
        <taxon>Bacteria</taxon>
        <taxon>Bacillati</taxon>
        <taxon>Bacillota</taxon>
        <taxon>Bacilli</taxon>
        <taxon>Bacillales</taxon>
        <taxon>Bacillaceae</taxon>
        <taxon>Salicibibacter</taxon>
    </lineage>
</organism>
<evidence type="ECO:0000313" key="6">
    <source>
        <dbReference type="EMBL" id="QQK80064.1"/>
    </source>
</evidence>
<reference evidence="6 7" key="1">
    <citation type="submission" date="2020-06" db="EMBL/GenBank/DDBJ databases">
        <title>Genomic analysis of Salicibibacter sp. NKC21-4.</title>
        <authorList>
            <person name="Oh Y.J."/>
        </authorList>
    </citation>
    <scope>NUCLEOTIDE SEQUENCE [LARGE SCALE GENOMIC DNA]</scope>
    <source>
        <strain evidence="6 7">NKC21-4</strain>
    </source>
</reference>
<protein>
    <submittedName>
        <fullName evidence="6">Site-specific integrase</fullName>
    </submittedName>
</protein>